<evidence type="ECO:0000256" key="2">
    <source>
        <dbReference type="SAM" id="SignalP"/>
    </source>
</evidence>
<dbReference type="RefSeq" id="WP_127768126.1">
    <property type="nucleotide sequence ID" value="NZ_SADE01000004.1"/>
</dbReference>
<keyword evidence="1" id="KW-1133">Transmembrane helix</keyword>
<accession>A0A437QI43</accession>
<dbReference type="EMBL" id="SADE01000004">
    <property type="protein sequence ID" value="RVU34096.1"/>
    <property type="molecule type" value="Genomic_DNA"/>
</dbReference>
<evidence type="ECO:0000313" key="3">
    <source>
        <dbReference type="EMBL" id="RVU34096.1"/>
    </source>
</evidence>
<sequence length="196" mass="20233">MFDTLKNSIGAVALAALMVVGAASSASAAVVNINPGDSNILALDTIYKTGDQDKLGGQAFSDVYNFFLPDLGEANGKSSVFYSYDVTFPIPSGAAAGQGIRDLTFTIFDVTNGNTLSDVTLTDANGFALPGFEGGFNFVGTWPAPIDLTLTISGTALAIDGSYSATLRPIPLPAPLVLFVSALVGLGFLGRRRLNA</sequence>
<dbReference type="AlphaFoldDB" id="A0A437QI43"/>
<feature type="signal peptide" evidence="2">
    <location>
        <begin position="1"/>
        <end position="28"/>
    </location>
</feature>
<keyword evidence="1" id="KW-0472">Membrane</keyword>
<protein>
    <recommendedName>
        <fullName evidence="5">VPLPA-CTERM sorting domain-containing protein</fullName>
    </recommendedName>
</protein>
<keyword evidence="2" id="KW-0732">Signal</keyword>
<feature type="transmembrane region" description="Helical" evidence="1">
    <location>
        <begin position="172"/>
        <end position="190"/>
    </location>
</feature>
<evidence type="ECO:0000313" key="4">
    <source>
        <dbReference type="Proteomes" id="UP000287447"/>
    </source>
</evidence>
<evidence type="ECO:0008006" key="5">
    <source>
        <dbReference type="Google" id="ProtNLM"/>
    </source>
</evidence>
<keyword evidence="4" id="KW-1185">Reference proteome</keyword>
<comment type="caution">
    <text evidence="3">The sequence shown here is derived from an EMBL/GenBank/DDBJ whole genome shotgun (WGS) entry which is preliminary data.</text>
</comment>
<reference evidence="4" key="1">
    <citation type="submission" date="2019-01" db="EMBL/GenBank/DDBJ databases">
        <title>Gri0909 isolated from a small marine red alga.</title>
        <authorList>
            <person name="Kim J."/>
            <person name="Jeong S.E."/>
            <person name="Jeon C.O."/>
        </authorList>
    </citation>
    <scope>NUCLEOTIDE SEQUENCE [LARGE SCALE GENOMIC DNA]</scope>
    <source>
        <strain evidence="4">Gri0909</strain>
    </source>
</reference>
<feature type="chain" id="PRO_5019311413" description="VPLPA-CTERM sorting domain-containing protein" evidence="2">
    <location>
        <begin position="29"/>
        <end position="196"/>
    </location>
</feature>
<organism evidence="3 4">
    <name type="scientific">Hwanghaeella grinnelliae</name>
    <dbReference type="NCBI Taxonomy" id="2500179"/>
    <lineage>
        <taxon>Bacteria</taxon>
        <taxon>Pseudomonadati</taxon>
        <taxon>Pseudomonadota</taxon>
        <taxon>Alphaproteobacteria</taxon>
        <taxon>Rhodospirillales</taxon>
        <taxon>Rhodospirillaceae</taxon>
        <taxon>Hwanghaeella</taxon>
    </lineage>
</organism>
<proteinExistence type="predicted"/>
<dbReference type="Proteomes" id="UP000287447">
    <property type="component" value="Unassembled WGS sequence"/>
</dbReference>
<gene>
    <name evidence="3" type="ORF">EOI86_23560</name>
</gene>
<evidence type="ECO:0000256" key="1">
    <source>
        <dbReference type="SAM" id="Phobius"/>
    </source>
</evidence>
<keyword evidence="1" id="KW-0812">Transmembrane</keyword>
<name>A0A437QI43_9PROT</name>